<dbReference type="SMART" id="SM01034">
    <property type="entry name" value="BLUF"/>
    <property type="match status" value="1"/>
</dbReference>
<reference evidence="3" key="1">
    <citation type="journal article" date="2014" name="Int. J. Syst. Evol. Microbiol.">
        <title>Complete genome of a new Firmicutes species belonging to the dominant human colonic microbiota ('Ruminococcus bicirculans') reveals two chromosomes and a selective capacity to utilize plant glucans.</title>
        <authorList>
            <consortium name="NISC Comparative Sequencing Program"/>
            <person name="Wegmann U."/>
            <person name="Louis P."/>
            <person name="Goesmann A."/>
            <person name="Henrissat B."/>
            <person name="Duncan S.H."/>
            <person name="Flint H.J."/>
        </authorList>
    </citation>
    <scope>NUCLEOTIDE SEQUENCE</scope>
    <source>
        <strain evidence="3">NBRC 107715</strain>
    </source>
</reference>
<dbReference type="PROSITE" id="PS50925">
    <property type="entry name" value="BLUF"/>
    <property type="match status" value="1"/>
</dbReference>
<sequence>MLHMLIPVQRQGPALMIHQLVYYSRNTVPGGDRAMLTNMREILSVSQRNNSRDGITGFLIFDKTHFVQILEGDRAKVTETYTRIARDSRHSAAAIINVRDVEARLFPNWTMGGAMRTPEVQEVYLQHGFGGPLEPSRLKSEQIIRLALDLQAFEVSRRQGQRLAS</sequence>
<evidence type="ECO:0000313" key="4">
    <source>
        <dbReference type="Proteomes" id="UP000321960"/>
    </source>
</evidence>
<reference evidence="2 4" key="3">
    <citation type="submission" date="2019-07" db="EMBL/GenBank/DDBJ databases">
        <title>Whole genome shotgun sequence of Methylobacterium oxalidis NBRC 107715.</title>
        <authorList>
            <person name="Hosoyama A."/>
            <person name="Uohara A."/>
            <person name="Ohji S."/>
            <person name="Ichikawa N."/>
        </authorList>
    </citation>
    <scope>NUCLEOTIDE SEQUENCE [LARGE SCALE GENOMIC DNA]</scope>
    <source>
        <strain evidence="2 4">NBRC 107715</strain>
    </source>
</reference>
<proteinExistence type="predicted"/>
<dbReference type="Proteomes" id="UP000321960">
    <property type="component" value="Unassembled WGS sequence"/>
</dbReference>
<dbReference type="GO" id="GO:0071949">
    <property type="term" value="F:FAD binding"/>
    <property type="evidence" value="ECO:0007669"/>
    <property type="project" value="InterPro"/>
</dbReference>
<organism evidence="2 4">
    <name type="scientific">Methylobacterium oxalidis</name>
    <dbReference type="NCBI Taxonomy" id="944322"/>
    <lineage>
        <taxon>Bacteria</taxon>
        <taxon>Pseudomonadati</taxon>
        <taxon>Pseudomonadota</taxon>
        <taxon>Alphaproteobacteria</taxon>
        <taxon>Hyphomicrobiales</taxon>
        <taxon>Methylobacteriaceae</taxon>
        <taxon>Methylobacterium</taxon>
    </lineage>
</organism>
<dbReference type="SUPFAM" id="SSF54975">
    <property type="entry name" value="Acylphosphatase/BLUF domain-like"/>
    <property type="match status" value="1"/>
</dbReference>
<dbReference type="EMBL" id="BSPK01000047">
    <property type="protein sequence ID" value="GLS64591.1"/>
    <property type="molecule type" value="Genomic_DNA"/>
</dbReference>
<protein>
    <recommendedName>
        <fullName evidence="1">BLUF domain-containing protein</fullName>
    </recommendedName>
</protein>
<dbReference type="Proteomes" id="UP001156856">
    <property type="component" value="Unassembled WGS sequence"/>
</dbReference>
<gene>
    <name evidence="3" type="ORF">GCM10007888_29720</name>
    <name evidence="2" type="ORF">MOX02_60870</name>
</gene>
<reference evidence="3" key="4">
    <citation type="submission" date="2023-01" db="EMBL/GenBank/DDBJ databases">
        <title>Draft genome sequence of Methylobacterium oxalidis strain NBRC 107715.</title>
        <authorList>
            <person name="Sun Q."/>
            <person name="Mori K."/>
        </authorList>
    </citation>
    <scope>NUCLEOTIDE SEQUENCE</scope>
    <source>
        <strain evidence="3">NBRC 107715</strain>
    </source>
</reference>
<dbReference type="AlphaFoldDB" id="A0A512JDM1"/>
<comment type="caution">
    <text evidence="2">The sequence shown here is derived from an EMBL/GenBank/DDBJ whole genome shotgun (WGS) entry which is preliminary data.</text>
</comment>
<feature type="domain" description="BLUF" evidence="1">
    <location>
        <begin position="17"/>
        <end position="112"/>
    </location>
</feature>
<keyword evidence="5" id="KW-1185">Reference proteome</keyword>
<dbReference type="InterPro" id="IPR007024">
    <property type="entry name" value="BLUF_domain"/>
</dbReference>
<reference evidence="5" key="2">
    <citation type="journal article" date="2019" name="Int. J. Syst. Evol. Microbiol.">
        <title>The Global Catalogue of Microorganisms (GCM) 10K type strain sequencing project: providing services to taxonomists for standard genome sequencing and annotation.</title>
        <authorList>
            <consortium name="The Broad Institute Genomics Platform"/>
            <consortium name="The Broad Institute Genome Sequencing Center for Infectious Disease"/>
            <person name="Wu L."/>
            <person name="Ma J."/>
        </authorList>
    </citation>
    <scope>NUCLEOTIDE SEQUENCE [LARGE SCALE GENOMIC DNA]</scope>
    <source>
        <strain evidence="5">NBRC 107715</strain>
    </source>
</reference>
<dbReference type="InterPro" id="IPR036046">
    <property type="entry name" value="Acylphosphatase-like_dom_sf"/>
</dbReference>
<evidence type="ECO:0000313" key="2">
    <source>
        <dbReference type="EMBL" id="GEP08049.1"/>
    </source>
</evidence>
<dbReference type="EMBL" id="BJZU01000243">
    <property type="protein sequence ID" value="GEP08049.1"/>
    <property type="molecule type" value="Genomic_DNA"/>
</dbReference>
<name>A0A512JDM1_9HYPH</name>
<evidence type="ECO:0000259" key="1">
    <source>
        <dbReference type="PROSITE" id="PS50925"/>
    </source>
</evidence>
<dbReference type="Gene3D" id="3.30.70.100">
    <property type="match status" value="1"/>
</dbReference>
<dbReference type="GO" id="GO:0009882">
    <property type="term" value="F:blue light photoreceptor activity"/>
    <property type="evidence" value="ECO:0007669"/>
    <property type="project" value="InterPro"/>
</dbReference>
<evidence type="ECO:0000313" key="5">
    <source>
        <dbReference type="Proteomes" id="UP001156856"/>
    </source>
</evidence>
<dbReference type="Pfam" id="PF04940">
    <property type="entry name" value="BLUF"/>
    <property type="match status" value="1"/>
</dbReference>
<evidence type="ECO:0000313" key="3">
    <source>
        <dbReference type="EMBL" id="GLS64591.1"/>
    </source>
</evidence>
<accession>A0A512JDM1</accession>